<evidence type="ECO:0000313" key="10">
    <source>
        <dbReference type="EMBL" id="AKV74035.1"/>
    </source>
</evidence>
<dbReference type="OMA" id="GMVKNWY"/>
<feature type="transmembrane region" description="Helical" evidence="7">
    <location>
        <begin position="97"/>
        <end position="118"/>
    </location>
</feature>
<dbReference type="Proteomes" id="UP000056255">
    <property type="component" value="Chromosome"/>
</dbReference>
<evidence type="ECO:0000256" key="1">
    <source>
        <dbReference type="ARBA" id="ARBA00004651"/>
    </source>
</evidence>
<evidence type="ECO:0000313" key="18">
    <source>
        <dbReference type="Proteomes" id="UP000062398"/>
    </source>
</evidence>
<feature type="transmembrane region" description="Helical" evidence="7">
    <location>
        <begin position="357"/>
        <end position="375"/>
    </location>
</feature>
<feature type="transmembrane region" description="Helical" evidence="7">
    <location>
        <begin position="327"/>
        <end position="351"/>
    </location>
</feature>
<dbReference type="GO" id="GO:0022857">
    <property type="term" value="F:transmembrane transporter activity"/>
    <property type="evidence" value="ECO:0007669"/>
    <property type="project" value="InterPro"/>
</dbReference>
<evidence type="ECO:0000256" key="7">
    <source>
        <dbReference type="SAM" id="Phobius"/>
    </source>
</evidence>
<evidence type="ECO:0000256" key="2">
    <source>
        <dbReference type="ARBA" id="ARBA00022448"/>
    </source>
</evidence>
<dbReference type="Proteomes" id="UP000029084">
    <property type="component" value="Chromosome"/>
</dbReference>
<dbReference type="InterPro" id="IPR011701">
    <property type="entry name" value="MFS"/>
</dbReference>
<sequence>MNGRIVSLVPYWVLLFVIGFGWFIIAPLVPSVISTFHASLSGAILLISIYGYAVVIVGLIAGFISAKFSVRLSLYISAILTTLGFLGRIFSTNYQELLVFQTISAIGYPMAIAPVGGVVESVMQGRSHTLIGISVGILFGGMSAGSLIGPYFSGLSQAFLASFILSIISLILVFTFVRKYENVKVQRSLRGSFNPRMIMNWYIGLAVASLSVGLGGIASAVLGSHHLANSEVIGGEASSLTFIGSALGAIILPTVFENLHAVRIGLIVNGFLTMLSAVLIAYTLINPFNVIILLASYLLYGLFGNALWSMAMASLNKYVNDPSRSGFATSMFSVVSNLGVALIPGYLGGLFVGGGEAGLAFVGVVEALAFILSFFI</sequence>
<dbReference type="EMBL" id="CP012174">
    <property type="protein sequence ID" value="AKV78526.1"/>
    <property type="molecule type" value="Genomic_DNA"/>
</dbReference>
<evidence type="ECO:0000313" key="13">
    <source>
        <dbReference type="EMBL" id="AKV80771.1"/>
    </source>
</evidence>
<evidence type="ECO:0000256" key="5">
    <source>
        <dbReference type="ARBA" id="ARBA00022989"/>
    </source>
</evidence>
<evidence type="ECO:0000313" key="17">
    <source>
        <dbReference type="Proteomes" id="UP000061362"/>
    </source>
</evidence>
<name>A0A088E745_9CREN</name>
<feature type="transmembrane region" description="Helical" evidence="7">
    <location>
        <begin position="291"/>
        <end position="315"/>
    </location>
</feature>
<dbReference type="OrthoDB" id="57234at2157"/>
<protein>
    <submittedName>
        <fullName evidence="9">Major facilitator superfamily MFS_1</fullName>
    </submittedName>
</protein>
<dbReference type="Proteomes" id="UP000062398">
    <property type="component" value="Chromosome"/>
</dbReference>
<dbReference type="PANTHER" id="PTHR23517">
    <property type="entry name" value="RESISTANCE PROTEIN MDTM, PUTATIVE-RELATED-RELATED"/>
    <property type="match status" value="1"/>
</dbReference>
<feature type="transmembrane region" description="Helical" evidence="7">
    <location>
        <begin position="264"/>
        <end position="285"/>
    </location>
</feature>
<keyword evidence="3" id="KW-1003">Cell membrane</keyword>
<dbReference type="CDD" id="cd06174">
    <property type="entry name" value="MFS"/>
    <property type="match status" value="1"/>
</dbReference>
<evidence type="ECO:0000256" key="4">
    <source>
        <dbReference type="ARBA" id="ARBA00022692"/>
    </source>
</evidence>
<evidence type="ECO:0000313" key="9">
    <source>
        <dbReference type="EMBL" id="AIM27130.1"/>
    </source>
</evidence>
<evidence type="ECO:0000313" key="19">
    <source>
        <dbReference type="Proteomes" id="UP000062475"/>
    </source>
</evidence>
<dbReference type="InterPro" id="IPR036259">
    <property type="entry name" value="MFS_trans_sf"/>
</dbReference>
<evidence type="ECO:0000313" key="16">
    <source>
        <dbReference type="Proteomes" id="UP000056255"/>
    </source>
</evidence>
<dbReference type="InterPro" id="IPR050171">
    <property type="entry name" value="MFS_Transporters"/>
</dbReference>
<evidence type="ECO:0000256" key="3">
    <source>
        <dbReference type="ARBA" id="ARBA00022475"/>
    </source>
</evidence>
<evidence type="ECO:0000256" key="6">
    <source>
        <dbReference type="ARBA" id="ARBA00023136"/>
    </source>
</evidence>
<dbReference type="SUPFAM" id="SSF103473">
    <property type="entry name" value="MFS general substrate transporter"/>
    <property type="match status" value="1"/>
</dbReference>
<dbReference type="GO" id="GO:0005886">
    <property type="term" value="C:plasma membrane"/>
    <property type="evidence" value="ECO:0007669"/>
    <property type="project" value="UniProtKB-SubCell"/>
</dbReference>
<comment type="subcellular location">
    <subcellularLocation>
        <location evidence="1">Cell membrane</location>
        <topology evidence="1">Multi-pass membrane protein</topology>
    </subcellularLocation>
</comment>
<feature type="transmembrane region" description="Helical" evidence="7">
    <location>
        <begin position="39"/>
        <end position="65"/>
    </location>
</feature>
<organism evidence="9 15">
    <name type="scientific">Metallosphaera sedula</name>
    <dbReference type="NCBI Taxonomy" id="43687"/>
    <lineage>
        <taxon>Archaea</taxon>
        <taxon>Thermoproteota</taxon>
        <taxon>Thermoprotei</taxon>
        <taxon>Sulfolobales</taxon>
        <taxon>Sulfolobaceae</taxon>
        <taxon>Metallosphaera</taxon>
    </lineage>
</organism>
<dbReference type="RefSeq" id="WP_012020931.1">
    <property type="nucleotide sequence ID" value="NZ_CP008822.1"/>
</dbReference>
<dbReference type="GeneID" id="91755444"/>
<dbReference type="Proteomes" id="UP000061362">
    <property type="component" value="Chromosome"/>
</dbReference>
<feature type="transmembrane region" description="Helical" evidence="7">
    <location>
        <begin position="130"/>
        <end position="152"/>
    </location>
</feature>
<dbReference type="EMBL" id="CP012173">
    <property type="protein sequence ID" value="AKV76274.1"/>
    <property type="molecule type" value="Genomic_DNA"/>
</dbReference>
<proteinExistence type="predicted"/>
<evidence type="ECO:0000313" key="20">
    <source>
        <dbReference type="Proteomes" id="UP000068832"/>
    </source>
</evidence>
<feature type="transmembrane region" description="Helical" evidence="7">
    <location>
        <begin position="12"/>
        <end position="33"/>
    </location>
</feature>
<accession>A0A088E745</accession>
<dbReference type="PATRIC" id="fig|43687.5.peg.1009"/>
<keyword evidence="6 7" id="KW-0472">Membrane</keyword>
<evidence type="ECO:0000313" key="12">
    <source>
        <dbReference type="EMBL" id="AKV78526.1"/>
    </source>
</evidence>
<evidence type="ECO:0000259" key="8">
    <source>
        <dbReference type="PROSITE" id="PS50850"/>
    </source>
</evidence>
<feature type="transmembrane region" description="Helical" evidence="7">
    <location>
        <begin position="72"/>
        <end position="91"/>
    </location>
</feature>
<gene>
    <name evidence="9" type="ORF">HA72_0975</name>
    <name evidence="10" type="ORF">MsedA_0989</name>
    <name evidence="11" type="ORF">MsedB_0990</name>
    <name evidence="12" type="ORF">MsedC_0989</name>
    <name evidence="13" type="ORF">MsedD_0990</name>
    <name evidence="14" type="ORF">MsedE_0990</name>
</gene>
<dbReference type="EMBL" id="CP008822">
    <property type="protein sequence ID" value="AIM27130.1"/>
    <property type="molecule type" value="Genomic_DNA"/>
</dbReference>
<dbReference type="Gene3D" id="1.20.1250.20">
    <property type="entry name" value="MFS general substrate transporter like domains"/>
    <property type="match status" value="1"/>
</dbReference>
<dbReference type="EMBL" id="CP012172">
    <property type="protein sequence ID" value="AKV74035.1"/>
    <property type="molecule type" value="Genomic_DNA"/>
</dbReference>
<dbReference type="AlphaFoldDB" id="A0A088E745"/>
<feature type="transmembrane region" description="Helical" evidence="7">
    <location>
        <begin position="198"/>
        <end position="221"/>
    </location>
</feature>
<dbReference type="EMBL" id="CP012176">
    <property type="protein sequence ID" value="AKV83014.1"/>
    <property type="molecule type" value="Genomic_DNA"/>
</dbReference>
<dbReference type="Proteomes" id="UP000068832">
    <property type="component" value="Chromosome"/>
</dbReference>
<reference evidence="14 16" key="3">
    <citation type="submission" date="2015-07" db="EMBL/GenBank/DDBJ databases">
        <title>Physiological, transcriptional responses and genome re-sequencing of acid resistant extremely thermoacidophilic Metallosphaera sedula SARC-M1.</title>
        <authorList>
            <person name="Ai C."/>
            <person name="McCarthy S."/>
            <person name="Eckrich V."/>
            <person name="Rudrappa D."/>
            <person name="Qiu G."/>
            <person name="Blum P."/>
        </authorList>
    </citation>
    <scope>NUCLEOTIDE SEQUENCE [LARGE SCALE GENOMIC DNA]</scope>
    <source>
        <strain evidence="14 16">SARC-M1</strain>
    </source>
</reference>
<feature type="transmembrane region" description="Helical" evidence="7">
    <location>
        <begin position="158"/>
        <end position="177"/>
    </location>
</feature>
<evidence type="ECO:0000313" key="11">
    <source>
        <dbReference type="EMBL" id="AKV76274.1"/>
    </source>
</evidence>
<feature type="transmembrane region" description="Helical" evidence="7">
    <location>
        <begin position="233"/>
        <end position="252"/>
    </location>
</feature>
<dbReference type="Proteomes" id="UP000062475">
    <property type="component" value="Chromosome"/>
</dbReference>
<evidence type="ECO:0000313" key="15">
    <source>
        <dbReference type="Proteomes" id="UP000029084"/>
    </source>
</evidence>
<keyword evidence="5 7" id="KW-1133">Transmembrane helix</keyword>
<feature type="domain" description="Major facilitator superfamily (MFS) profile" evidence="8">
    <location>
        <begin position="7"/>
        <end position="376"/>
    </location>
</feature>
<dbReference type="PROSITE" id="PS50850">
    <property type="entry name" value="MFS"/>
    <property type="match status" value="1"/>
</dbReference>
<dbReference type="Pfam" id="PF07690">
    <property type="entry name" value="MFS_1"/>
    <property type="match status" value="1"/>
</dbReference>
<keyword evidence="2" id="KW-0813">Transport</keyword>
<reference evidence="17 18" key="2">
    <citation type="journal article" date="2015" name="Genome Announc.">
        <title>Complete Genome Sequences of Evolved Arsenate-Resistant Metallosphaera sedula Strains.</title>
        <authorList>
            <person name="Ai C."/>
            <person name="McCarthy S."/>
            <person name="Schackwitz W."/>
            <person name="Martin J."/>
            <person name="Lipzen A."/>
            <person name="Blum P."/>
        </authorList>
    </citation>
    <scope>NUCLEOTIDE SEQUENCE [LARGE SCALE GENOMIC DNA]</scope>
    <source>
        <strain evidence="12 18">ARS120-1</strain>
        <strain evidence="13 17">ARS120-2</strain>
        <strain evidence="10 20">ARS50-1</strain>
        <strain evidence="11 19">ARS50-2</strain>
    </source>
</reference>
<evidence type="ECO:0000313" key="14">
    <source>
        <dbReference type="EMBL" id="AKV83014.1"/>
    </source>
</evidence>
<dbReference type="EMBL" id="CP012175">
    <property type="protein sequence ID" value="AKV80771.1"/>
    <property type="molecule type" value="Genomic_DNA"/>
</dbReference>
<keyword evidence="4 7" id="KW-0812">Transmembrane</keyword>
<dbReference type="InterPro" id="IPR020846">
    <property type="entry name" value="MFS_dom"/>
</dbReference>
<reference evidence="9 15" key="1">
    <citation type="journal article" date="2014" name="J. Bacteriol.">
        <title>Role of an Archaeal PitA Transporter in the Copper and Arsenic Resistance of Metallosphaera sedula, an Extreme Thermoacidophile.</title>
        <authorList>
            <person name="McCarthy S."/>
            <person name="Ai C."/>
            <person name="Wheaton G."/>
            <person name="Tevatia R."/>
            <person name="Eckrich V."/>
            <person name="Kelly R."/>
            <person name="Blum P."/>
        </authorList>
    </citation>
    <scope>NUCLEOTIDE SEQUENCE [LARGE SCALE GENOMIC DNA]</scope>
    <source>
        <strain evidence="9 15">CuR1</strain>
    </source>
</reference>